<evidence type="ECO:0000313" key="3">
    <source>
        <dbReference type="EMBL" id="MBB3116602.1"/>
    </source>
</evidence>
<protein>
    <submittedName>
        <fullName evidence="3">Putative membrane protein</fullName>
    </submittedName>
</protein>
<dbReference type="AlphaFoldDB" id="A0A8H9YC96"/>
<dbReference type="Proteomes" id="UP000612712">
    <property type="component" value="Unassembled WGS sequence"/>
</dbReference>
<dbReference type="EMBL" id="JACHWT010000008">
    <property type="protein sequence ID" value="MBB3116602.1"/>
    <property type="molecule type" value="Genomic_DNA"/>
</dbReference>
<keyword evidence="2" id="KW-0472">Membrane</keyword>
<evidence type="ECO:0000256" key="1">
    <source>
        <dbReference type="SAM" id="MobiDB-lite"/>
    </source>
</evidence>
<feature type="compositionally biased region" description="Low complexity" evidence="1">
    <location>
        <begin position="210"/>
        <end position="240"/>
    </location>
</feature>
<feature type="region of interest" description="Disordered" evidence="1">
    <location>
        <begin position="13"/>
        <end position="285"/>
    </location>
</feature>
<feature type="compositionally biased region" description="Basic and acidic residues" evidence="1">
    <location>
        <begin position="19"/>
        <end position="29"/>
    </location>
</feature>
<feature type="compositionally biased region" description="Low complexity" evidence="1">
    <location>
        <begin position="61"/>
        <end position="88"/>
    </location>
</feature>
<accession>A0A8H9YC96</accession>
<evidence type="ECO:0000313" key="4">
    <source>
        <dbReference type="Proteomes" id="UP000612712"/>
    </source>
</evidence>
<keyword evidence="2" id="KW-0812">Transmembrane</keyword>
<gene>
    <name evidence="3" type="ORF">FHU32_001848</name>
</gene>
<keyword evidence="2" id="KW-1133">Transmembrane helix</keyword>
<name>A0A8H9YC96_9CORY</name>
<feature type="compositionally biased region" description="Basic and acidic residues" evidence="1">
    <location>
        <begin position="241"/>
        <end position="264"/>
    </location>
</feature>
<feature type="transmembrane region" description="Helical" evidence="2">
    <location>
        <begin position="300"/>
        <end position="324"/>
    </location>
</feature>
<feature type="transmembrane region" description="Helical" evidence="2">
    <location>
        <begin position="358"/>
        <end position="378"/>
    </location>
</feature>
<dbReference type="RefSeq" id="WP_183273725.1">
    <property type="nucleotide sequence ID" value="NZ_CP047187.1"/>
</dbReference>
<feature type="compositionally biased region" description="Polar residues" evidence="1">
    <location>
        <begin position="112"/>
        <end position="124"/>
    </location>
</feature>
<reference evidence="3" key="1">
    <citation type="submission" date="2020-08" db="EMBL/GenBank/DDBJ databases">
        <title>Sequencing the genomes of 1000 actinobacteria strains.</title>
        <authorList>
            <person name="Klenk H.-P."/>
        </authorList>
    </citation>
    <scope>NUCLEOTIDE SEQUENCE</scope>
    <source>
        <strain evidence="3">DSM 20582</strain>
    </source>
</reference>
<feature type="transmembrane region" description="Helical" evidence="2">
    <location>
        <begin position="331"/>
        <end position="352"/>
    </location>
</feature>
<sequence>MSSEKLTVAELLARNARTARGDDSGETARPRRRRSLEDGGVSVAELTGDIPVVRDGATRDSATGPSTGTAGAAGSARPTGTTGAAGSTGTPGGDARTQGRPAARPASRGEATPSSATTNITATVPDSALLGGGSGATHRGSQSRGVVSDAAATGGTTASPATGTGQRRDRDARDGGARDTRTTTESDDRGAAAGGSGAWSRWRDSRDTGRPATTASAASTVATAGAGATAATATTAASTPDTDRTTADRAADTDRDRRGDRDARATTTVHPVHDPAPGDPTEEDLAEDEIIEYEDDSISWPMMILQAIIAIAVGVGVFFGFTLLWNSLSSVIVLVLALAVTLVLVGLVHALLRHRDTLLMILAFIVGLVLTVGPRLLLSV</sequence>
<comment type="caution">
    <text evidence="3">The sequence shown here is derived from an EMBL/GenBank/DDBJ whole genome shotgun (WGS) entry which is preliminary data.</text>
</comment>
<organism evidence="3 4">
    <name type="scientific">Corynebacterium bovis DSM 20582 = CIP 54.80</name>
    <dbReference type="NCBI Taxonomy" id="927655"/>
    <lineage>
        <taxon>Bacteria</taxon>
        <taxon>Bacillati</taxon>
        <taxon>Actinomycetota</taxon>
        <taxon>Actinomycetes</taxon>
        <taxon>Mycobacteriales</taxon>
        <taxon>Corynebacteriaceae</taxon>
        <taxon>Corynebacterium</taxon>
    </lineage>
</organism>
<evidence type="ECO:0000256" key="2">
    <source>
        <dbReference type="SAM" id="Phobius"/>
    </source>
</evidence>
<proteinExistence type="predicted"/>
<feature type="compositionally biased region" description="Low complexity" evidence="1">
    <location>
        <begin position="150"/>
        <end position="165"/>
    </location>
</feature>
<feature type="compositionally biased region" description="Basic and acidic residues" evidence="1">
    <location>
        <begin position="166"/>
        <end position="190"/>
    </location>
</feature>